<feature type="coiled-coil region" evidence="1">
    <location>
        <begin position="40"/>
        <end position="67"/>
    </location>
</feature>
<evidence type="ECO:0000313" key="3">
    <source>
        <dbReference type="Proteomes" id="UP000612349"/>
    </source>
</evidence>
<reference evidence="2" key="2">
    <citation type="submission" date="2020-09" db="EMBL/GenBank/DDBJ databases">
        <authorList>
            <person name="Sun Q."/>
            <person name="Zhou Y."/>
        </authorList>
    </citation>
    <scope>NUCLEOTIDE SEQUENCE</scope>
    <source>
        <strain evidence="2">CGMCC 1.15360</strain>
    </source>
</reference>
<protein>
    <recommendedName>
        <fullName evidence="4">Phage shock protein B</fullName>
    </recommendedName>
</protein>
<evidence type="ECO:0000256" key="1">
    <source>
        <dbReference type="SAM" id="Coils"/>
    </source>
</evidence>
<comment type="caution">
    <text evidence="2">The sequence shown here is derived from an EMBL/GenBank/DDBJ whole genome shotgun (WGS) entry which is preliminary data.</text>
</comment>
<dbReference type="EMBL" id="BMIP01000003">
    <property type="protein sequence ID" value="GGD69594.1"/>
    <property type="molecule type" value="Genomic_DNA"/>
</dbReference>
<dbReference type="OrthoDB" id="7579171at2"/>
<organism evidence="2 3">
    <name type="scientific">Croceicoccus mobilis</name>
    <dbReference type="NCBI Taxonomy" id="1703339"/>
    <lineage>
        <taxon>Bacteria</taxon>
        <taxon>Pseudomonadati</taxon>
        <taxon>Pseudomonadota</taxon>
        <taxon>Alphaproteobacteria</taxon>
        <taxon>Sphingomonadales</taxon>
        <taxon>Erythrobacteraceae</taxon>
        <taxon>Croceicoccus</taxon>
    </lineage>
</organism>
<keyword evidence="3" id="KW-1185">Reference proteome</keyword>
<keyword evidence="1" id="KW-0175">Coiled coil</keyword>
<accession>A0A917DTR5</accession>
<dbReference type="RefSeq" id="WP_066771736.1">
    <property type="nucleotide sequence ID" value="NZ_BMIP01000003.1"/>
</dbReference>
<dbReference type="Proteomes" id="UP000612349">
    <property type="component" value="Unassembled WGS sequence"/>
</dbReference>
<evidence type="ECO:0000313" key="2">
    <source>
        <dbReference type="EMBL" id="GGD69594.1"/>
    </source>
</evidence>
<gene>
    <name evidence="2" type="ORF">GCM10010990_18880</name>
</gene>
<sequence length="87" mass="9995">MSLWSAIVLIVLIVSVTQFMRSRHNASVGFATDDEGRPVARRDTAEEERLRAEVAELKDRVKVLERIAYDERQKLGLADEIELLRDK</sequence>
<proteinExistence type="predicted"/>
<name>A0A917DTR5_9SPHN</name>
<evidence type="ECO:0008006" key="4">
    <source>
        <dbReference type="Google" id="ProtNLM"/>
    </source>
</evidence>
<reference evidence="2" key="1">
    <citation type="journal article" date="2014" name="Int. J. Syst. Evol. Microbiol.">
        <title>Complete genome sequence of Corynebacterium casei LMG S-19264T (=DSM 44701T), isolated from a smear-ripened cheese.</title>
        <authorList>
            <consortium name="US DOE Joint Genome Institute (JGI-PGF)"/>
            <person name="Walter F."/>
            <person name="Albersmeier A."/>
            <person name="Kalinowski J."/>
            <person name="Ruckert C."/>
        </authorList>
    </citation>
    <scope>NUCLEOTIDE SEQUENCE</scope>
    <source>
        <strain evidence="2">CGMCC 1.15360</strain>
    </source>
</reference>
<dbReference type="AlphaFoldDB" id="A0A917DTR5"/>